<dbReference type="PROSITE" id="PS51483">
    <property type="entry name" value="B5"/>
    <property type="match status" value="1"/>
</dbReference>
<dbReference type="InterPro" id="IPR005146">
    <property type="entry name" value="B3/B4_tRNA-bd"/>
</dbReference>
<dbReference type="EMBL" id="PYSW02000017">
    <property type="protein sequence ID" value="KAG2386009.1"/>
    <property type="molecule type" value="Genomic_DNA"/>
</dbReference>
<dbReference type="Gene3D" id="3.30.930.10">
    <property type="entry name" value="Bira Bifunctional Protein, Domain 2"/>
    <property type="match status" value="1"/>
</dbReference>
<dbReference type="InterPro" id="IPR045864">
    <property type="entry name" value="aa-tRNA-synth_II/BPL/LPL"/>
</dbReference>
<evidence type="ECO:0000256" key="15">
    <source>
        <dbReference type="ARBA" id="ARBA00049255"/>
    </source>
</evidence>
<keyword evidence="9" id="KW-0547">Nucleotide-binding</keyword>
<dbReference type="GeneID" id="68095613"/>
<dbReference type="Pfam" id="PF18262">
    <property type="entry name" value="PhetRS_B1"/>
    <property type="match status" value="1"/>
</dbReference>
<dbReference type="InterPro" id="IPR045060">
    <property type="entry name" value="Phe-tRNA-ligase_IIc_bsu"/>
</dbReference>
<dbReference type="GO" id="GO:0006432">
    <property type="term" value="P:phenylalanyl-tRNA aminoacylation"/>
    <property type="evidence" value="ECO:0007669"/>
    <property type="project" value="InterPro"/>
</dbReference>
<evidence type="ECO:0000313" key="18">
    <source>
        <dbReference type="Proteomes" id="UP000816034"/>
    </source>
</evidence>
<dbReference type="CDD" id="cd00769">
    <property type="entry name" value="PheRS_beta_core"/>
    <property type="match status" value="1"/>
</dbReference>
<keyword evidence="12" id="KW-0648">Protein biosynthesis</keyword>
<dbReference type="Pfam" id="PF17759">
    <property type="entry name" value="tRNA_synthFbeta"/>
    <property type="match status" value="1"/>
</dbReference>
<dbReference type="InterPro" id="IPR020825">
    <property type="entry name" value="Phe-tRNA_synthase-like_B3/B4"/>
</dbReference>
<evidence type="ECO:0000256" key="2">
    <source>
        <dbReference type="ARBA" id="ARBA00004496"/>
    </source>
</evidence>
<evidence type="ECO:0000256" key="1">
    <source>
        <dbReference type="ARBA" id="ARBA00001946"/>
    </source>
</evidence>
<dbReference type="SUPFAM" id="SSF55681">
    <property type="entry name" value="Class II aaRS and biotin synthetases"/>
    <property type="match status" value="1"/>
</dbReference>
<dbReference type="InterPro" id="IPR041616">
    <property type="entry name" value="PheRS_beta_core"/>
</dbReference>
<evidence type="ECO:0000256" key="3">
    <source>
        <dbReference type="ARBA" id="ARBA00007438"/>
    </source>
</evidence>
<keyword evidence="10" id="KW-0067">ATP-binding</keyword>
<dbReference type="PANTHER" id="PTHR10947">
    <property type="entry name" value="PHENYLALANYL-TRNA SYNTHETASE BETA CHAIN AND LEUCINE-RICH REPEAT-CONTAINING PROTEIN 47"/>
    <property type="match status" value="1"/>
</dbReference>
<evidence type="ECO:0000256" key="13">
    <source>
        <dbReference type="ARBA" id="ARBA00023146"/>
    </source>
</evidence>
<keyword evidence="11" id="KW-0460">Magnesium</keyword>
<name>A0AA88GTT9_NAELO</name>
<dbReference type="SMART" id="SM00874">
    <property type="entry name" value="B5"/>
    <property type="match status" value="1"/>
</dbReference>
<comment type="subunit">
    <text evidence="4">Tetramer of two alpha and two beta subunits.</text>
</comment>
<evidence type="ECO:0000256" key="11">
    <source>
        <dbReference type="ARBA" id="ARBA00022842"/>
    </source>
</evidence>
<dbReference type="Proteomes" id="UP000816034">
    <property type="component" value="Unassembled WGS sequence"/>
</dbReference>
<dbReference type="EC" id="6.1.1.20" evidence="5"/>
<dbReference type="GO" id="GO:0004826">
    <property type="term" value="F:phenylalanine-tRNA ligase activity"/>
    <property type="evidence" value="ECO:0007669"/>
    <property type="project" value="UniProtKB-EC"/>
</dbReference>
<dbReference type="FunFam" id="3.30.56.10:FF:000004">
    <property type="entry name" value="Phenylalanyl-tRNA synthetase, beta subunit"/>
    <property type="match status" value="1"/>
</dbReference>
<evidence type="ECO:0000256" key="10">
    <source>
        <dbReference type="ARBA" id="ARBA00022840"/>
    </source>
</evidence>
<dbReference type="SMART" id="SM00873">
    <property type="entry name" value="B3_4"/>
    <property type="match status" value="1"/>
</dbReference>
<proteinExistence type="inferred from homology"/>
<dbReference type="FunFam" id="3.50.40.10:FF:000002">
    <property type="entry name" value="phenylalanine--tRNA ligase beta subunit"/>
    <property type="match status" value="1"/>
</dbReference>
<dbReference type="Gene3D" id="3.30.56.10">
    <property type="match status" value="2"/>
</dbReference>
<dbReference type="FunFam" id="3.30.930.10:FF:000059">
    <property type="entry name" value="phenylalanine--tRNA ligase beta subunit"/>
    <property type="match status" value="1"/>
</dbReference>
<dbReference type="GO" id="GO:0000287">
    <property type="term" value="F:magnesium ion binding"/>
    <property type="evidence" value="ECO:0007669"/>
    <property type="project" value="InterPro"/>
</dbReference>
<feature type="domain" description="B5" evidence="16">
    <location>
        <begin position="320"/>
        <end position="397"/>
    </location>
</feature>
<dbReference type="InterPro" id="IPR040659">
    <property type="entry name" value="PhetRS_B1"/>
</dbReference>
<dbReference type="InterPro" id="IPR004531">
    <property type="entry name" value="Phe-tRNA-synth_IIc_bsu_arc_euk"/>
</dbReference>
<comment type="subcellular location">
    <subcellularLocation>
        <location evidence="2">Cytoplasm</location>
    </subcellularLocation>
</comment>
<keyword evidence="13" id="KW-0030">Aminoacyl-tRNA synthetase</keyword>
<dbReference type="PANTHER" id="PTHR10947:SF0">
    <property type="entry name" value="PHENYLALANINE--TRNA LIGASE BETA SUBUNIT"/>
    <property type="match status" value="1"/>
</dbReference>
<evidence type="ECO:0000313" key="17">
    <source>
        <dbReference type="EMBL" id="KAG2386009.1"/>
    </source>
</evidence>
<evidence type="ECO:0000256" key="7">
    <source>
        <dbReference type="ARBA" id="ARBA00022598"/>
    </source>
</evidence>
<dbReference type="AlphaFoldDB" id="A0AA88GTT9"/>
<dbReference type="GO" id="GO:0003723">
    <property type="term" value="F:RNA binding"/>
    <property type="evidence" value="ECO:0007669"/>
    <property type="project" value="InterPro"/>
</dbReference>
<dbReference type="GO" id="GO:0009328">
    <property type="term" value="C:phenylalanine-tRNA ligase complex"/>
    <property type="evidence" value="ECO:0007669"/>
    <property type="project" value="TreeGrafter"/>
</dbReference>
<sequence>MPVVNVKKNRLLERLELPSTYSDEKFTQLCFDFGIELDDVTSEREMKEKEHGTLSKEDLKLLSEDADEVIYKIEIPANRYDLLCEEGLCRALKIFLQKENTPVFSIDNSVVGGESKLLKIIVKKETQQVRRFVVGAVLRNITFDEARKKSFMDLQEKLHQNICRKRTLVAIGTHDLDTIKGPFTYEALPPSQIKFAPLGQTQQFTATELFNFIETEEKQKHLRPYLKIIKDSPVYPVIYDSNRQVLSLPPIINSDHSKIKVSTKNVFIECTATDLTKAKVVLNTMVTMFAEYCSKPFTVEQVKVEYEDSTQSANEKTPILDDVEFSCTTDYVNNRLGLDLSVEKMAELLKKMQLNASVMNDKKTLKVLVPPTRSDVLHACDIMEDVAIAYGYNNIPKTFPKSSTVGKENELNKLSDMMRLEMSMAGYTEVLSLILCSIDEIFTFMRKHNDGKSAITVSQPQTKEFQTARISLIPGLLKTLQSNKTLKLPIKLFECGDVVLIDSSKDVGTRNNRRLAALFSSETSGLELVHGLVDRVMEVLAVPFEVEHEKAGTRECYSIFPSNDESFLEGRQANIYYKGNKIGVFGIVHPLVLKNFKIQLPVSVFEIDLEPFL</sequence>
<keyword evidence="7" id="KW-0436">Ligase</keyword>
<dbReference type="RefSeq" id="XP_044550002.1">
    <property type="nucleotide sequence ID" value="XM_044692655.1"/>
</dbReference>
<keyword evidence="6" id="KW-0963">Cytoplasm</keyword>
<evidence type="ECO:0000256" key="12">
    <source>
        <dbReference type="ARBA" id="ARBA00022917"/>
    </source>
</evidence>
<keyword evidence="8" id="KW-0479">Metal-binding</keyword>
<comment type="catalytic activity">
    <reaction evidence="15">
        <text>tRNA(Phe) + L-phenylalanine + ATP = L-phenylalanyl-tRNA(Phe) + AMP + diphosphate + H(+)</text>
        <dbReference type="Rhea" id="RHEA:19413"/>
        <dbReference type="Rhea" id="RHEA-COMP:9668"/>
        <dbReference type="Rhea" id="RHEA-COMP:9699"/>
        <dbReference type="ChEBI" id="CHEBI:15378"/>
        <dbReference type="ChEBI" id="CHEBI:30616"/>
        <dbReference type="ChEBI" id="CHEBI:33019"/>
        <dbReference type="ChEBI" id="CHEBI:58095"/>
        <dbReference type="ChEBI" id="CHEBI:78442"/>
        <dbReference type="ChEBI" id="CHEBI:78531"/>
        <dbReference type="ChEBI" id="CHEBI:456215"/>
        <dbReference type="EC" id="6.1.1.20"/>
    </reaction>
</comment>
<dbReference type="Gene3D" id="3.50.40.10">
    <property type="entry name" value="Phenylalanyl-trna Synthetase, Chain B, domain 3"/>
    <property type="match status" value="1"/>
</dbReference>
<dbReference type="Pfam" id="PF03484">
    <property type="entry name" value="B5"/>
    <property type="match status" value="1"/>
</dbReference>
<evidence type="ECO:0000256" key="9">
    <source>
        <dbReference type="ARBA" id="ARBA00022741"/>
    </source>
</evidence>
<keyword evidence="18" id="KW-1185">Reference proteome</keyword>
<comment type="caution">
    <text evidence="17">The sequence shown here is derived from an EMBL/GenBank/DDBJ whole genome shotgun (WGS) entry which is preliminary data.</text>
</comment>
<dbReference type="GO" id="GO:0005524">
    <property type="term" value="F:ATP binding"/>
    <property type="evidence" value="ECO:0007669"/>
    <property type="project" value="UniProtKB-KW"/>
</dbReference>
<reference evidence="17 18" key="1">
    <citation type="journal article" date="2018" name="BMC Genomics">
        <title>The genome of Naegleria lovaniensis, the basis for a comparative approach to unravel pathogenicity factors of the human pathogenic amoeba N. fowleri.</title>
        <authorList>
            <person name="Liechti N."/>
            <person name="Schurch N."/>
            <person name="Bruggmann R."/>
            <person name="Wittwer M."/>
        </authorList>
    </citation>
    <scope>NUCLEOTIDE SEQUENCE [LARGE SCALE GENOMIC DNA]</scope>
    <source>
        <strain evidence="17 18">ATCC 30569</strain>
    </source>
</reference>
<organism evidence="17 18">
    <name type="scientific">Naegleria lovaniensis</name>
    <name type="common">Amoeba</name>
    <dbReference type="NCBI Taxonomy" id="51637"/>
    <lineage>
        <taxon>Eukaryota</taxon>
        <taxon>Discoba</taxon>
        <taxon>Heterolobosea</taxon>
        <taxon>Tetramitia</taxon>
        <taxon>Eutetramitia</taxon>
        <taxon>Vahlkampfiidae</taxon>
        <taxon>Naegleria</taxon>
    </lineage>
</organism>
<dbReference type="InterPro" id="IPR009061">
    <property type="entry name" value="DNA-bd_dom_put_sf"/>
</dbReference>
<evidence type="ECO:0000259" key="16">
    <source>
        <dbReference type="PROSITE" id="PS51483"/>
    </source>
</evidence>
<evidence type="ECO:0000256" key="4">
    <source>
        <dbReference type="ARBA" id="ARBA00011209"/>
    </source>
</evidence>
<accession>A0AA88GTT9</accession>
<evidence type="ECO:0000256" key="5">
    <source>
        <dbReference type="ARBA" id="ARBA00012814"/>
    </source>
</evidence>
<comment type="similarity">
    <text evidence="3">Belongs to the phenylalanyl-tRNA synthetase beta subunit family. Type 2 subfamily.</text>
</comment>
<gene>
    <name evidence="17" type="ORF">C9374_003158</name>
</gene>
<dbReference type="Pfam" id="PF03483">
    <property type="entry name" value="B3_4"/>
    <property type="match status" value="1"/>
</dbReference>
<protein>
    <recommendedName>
        <fullName evidence="5">phenylalanine--tRNA ligase</fullName>
        <ecNumber evidence="5">6.1.1.20</ecNumber>
    </recommendedName>
    <alternativeName>
        <fullName evidence="14">Phenylalanyl-tRNA synthetase beta subunit</fullName>
    </alternativeName>
</protein>
<dbReference type="SUPFAM" id="SSF46955">
    <property type="entry name" value="Putative DNA-binding domain"/>
    <property type="match status" value="2"/>
</dbReference>
<dbReference type="NCBIfam" id="TIGR00471">
    <property type="entry name" value="pheT_arch"/>
    <property type="match status" value="1"/>
</dbReference>
<evidence type="ECO:0000256" key="8">
    <source>
        <dbReference type="ARBA" id="ARBA00022723"/>
    </source>
</evidence>
<evidence type="ECO:0000256" key="14">
    <source>
        <dbReference type="ARBA" id="ARBA00033189"/>
    </source>
</evidence>
<dbReference type="InterPro" id="IPR005147">
    <property type="entry name" value="tRNA_synthase_B5-dom"/>
</dbReference>
<evidence type="ECO:0000256" key="6">
    <source>
        <dbReference type="ARBA" id="ARBA00022490"/>
    </source>
</evidence>
<dbReference type="SUPFAM" id="SSF56037">
    <property type="entry name" value="PheT/TilS domain"/>
    <property type="match status" value="1"/>
</dbReference>
<comment type="cofactor">
    <cofactor evidence="1">
        <name>Mg(2+)</name>
        <dbReference type="ChEBI" id="CHEBI:18420"/>
    </cofactor>
</comment>